<proteinExistence type="predicted"/>
<feature type="non-terminal residue" evidence="2">
    <location>
        <position position="1"/>
    </location>
</feature>
<organism evidence="2 3">
    <name type="scientific">Tilletia caries</name>
    <name type="common">wheat bunt fungus</name>
    <dbReference type="NCBI Taxonomy" id="13290"/>
    <lineage>
        <taxon>Eukaryota</taxon>
        <taxon>Fungi</taxon>
        <taxon>Dikarya</taxon>
        <taxon>Basidiomycota</taxon>
        <taxon>Ustilaginomycotina</taxon>
        <taxon>Exobasidiomycetes</taxon>
        <taxon>Tilletiales</taxon>
        <taxon>Tilletiaceae</taxon>
        <taxon>Tilletia</taxon>
    </lineage>
</organism>
<reference evidence="2" key="1">
    <citation type="submission" date="2020-10" db="EMBL/GenBank/DDBJ databases">
        <authorList>
            <person name="Sedaghatjoo S."/>
        </authorList>
    </citation>
    <scope>NUCLEOTIDE SEQUENCE</scope>
    <source>
        <strain evidence="2">AZH3</strain>
    </source>
</reference>
<dbReference type="EMBL" id="CAJHJG010003297">
    <property type="protein sequence ID" value="CAD6929456.1"/>
    <property type="molecule type" value="Genomic_DNA"/>
</dbReference>
<dbReference type="Proteomes" id="UP000836402">
    <property type="component" value="Unassembled WGS sequence"/>
</dbReference>
<comment type="caution">
    <text evidence="2">The sequence shown here is derived from an EMBL/GenBank/DDBJ whole genome shotgun (WGS) entry which is preliminary data.</text>
</comment>
<accession>A0ABN7IXB0</accession>
<keyword evidence="1" id="KW-0812">Transmembrane</keyword>
<gene>
    <name evidence="2" type="ORF">JKIAZH3_G400</name>
</gene>
<evidence type="ECO:0000313" key="2">
    <source>
        <dbReference type="EMBL" id="CAD6929456.1"/>
    </source>
</evidence>
<sequence>LVEQLIQPHLDAAGAAAELLESLTISIKGRDPRPGELQQVLLKEGRLRSRDQIAQQLLFRCPVQDCRGSSGYLKSLARHCAVQHPQPLPSIEADPSALQISGQPVHTIAPASSATIAFAHESVYVADAVRFGAVTWTRTNLSLIAALATFALLLNFVFCLVNAAIQSSA</sequence>
<protein>
    <submittedName>
        <fullName evidence="2">Uncharacterized protein</fullName>
    </submittedName>
</protein>
<keyword evidence="3" id="KW-1185">Reference proteome</keyword>
<evidence type="ECO:0000313" key="3">
    <source>
        <dbReference type="Proteomes" id="UP000836402"/>
    </source>
</evidence>
<evidence type="ECO:0000256" key="1">
    <source>
        <dbReference type="SAM" id="Phobius"/>
    </source>
</evidence>
<keyword evidence="1" id="KW-1133">Transmembrane helix</keyword>
<feature type="non-terminal residue" evidence="2">
    <location>
        <position position="169"/>
    </location>
</feature>
<keyword evidence="1" id="KW-0472">Membrane</keyword>
<feature type="transmembrane region" description="Helical" evidence="1">
    <location>
        <begin position="143"/>
        <end position="165"/>
    </location>
</feature>
<name>A0ABN7IXB0_9BASI</name>